<dbReference type="AlphaFoldDB" id="A0AAN6Q716"/>
<keyword evidence="4" id="KW-1185">Reference proteome</keyword>
<evidence type="ECO:0000313" key="4">
    <source>
        <dbReference type="Proteomes" id="UP001305647"/>
    </source>
</evidence>
<dbReference type="GO" id="GO:0005507">
    <property type="term" value="F:copper ion binding"/>
    <property type="evidence" value="ECO:0007669"/>
    <property type="project" value="TreeGrafter"/>
</dbReference>
<reference evidence="3" key="2">
    <citation type="submission" date="2023-05" db="EMBL/GenBank/DDBJ databases">
        <authorList>
            <consortium name="Lawrence Berkeley National Laboratory"/>
            <person name="Steindorff A."/>
            <person name="Hensen N."/>
            <person name="Bonometti L."/>
            <person name="Westerberg I."/>
            <person name="Brannstrom I.O."/>
            <person name="Guillou S."/>
            <person name="Cros-Aarteil S."/>
            <person name="Calhoun S."/>
            <person name="Haridas S."/>
            <person name="Kuo A."/>
            <person name="Mondo S."/>
            <person name="Pangilinan J."/>
            <person name="Riley R."/>
            <person name="Labutti K."/>
            <person name="Andreopoulos B."/>
            <person name="Lipzen A."/>
            <person name="Chen C."/>
            <person name="Yanf M."/>
            <person name="Daum C."/>
            <person name="Ng V."/>
            <person name="Clum A."/>
            <person name="Ohm R."/>
            <person name="Martin F."/>
            <person name="Silar P."/>
            <person name="Natvig D."/>
            <person name="Lalanne C."/>
            <person name="Gautier V."/>
            <person name="Ament-Velasquez S.L."/>
            <person name="Kruys A."/>
            <person name="Hutchinson M.I."/>
            <person name="Powell A.J."/>
            <person name="Barry K."/>
            <person name="Miller A.N."/>
            <person name="Grigoriev I.V."/>
            <person name="Debuchy R."/>
            <person name="Gladieux P."/>
            <person name="Thoren M.H."/>
            <person name="Johannesson H."/>
        </authorList>
    </citation>
    <scope>NUCLEOTIDE SEQUENCE</scope>
    <source>
        <strain evidence="3">CBS 757.83</strain>
    </source>
</reference>
<dbReference type="EMBL" id="MU863626">
    <property type="protein sequence ID" value="KAK4104760.1"/>
    <property type="molecule type" value="Genomic_DNA"/>
</dbReference>
<dbReference type="InterPro" id="IPR005627">
    <property type="entry name" value="CutC-like"/>
</dbReference>
<dbReference type="PANTHER" id="PTHR12598:SF0">
    <property type="entry name" value="COPPER HOMEOSTASIS PROTEIN CUTC HOMOLOG"/>
    <property type="match status" value="1"/>
</dbReference>
<organism evidence="3 4">
    <name type="scientific">Parathielavia hyrcaniae</name>
    <dbReference type="NCBI Taxonomy" id="113614"/>
    <lineage>
        <taxon>Eukaryota</taxon>
        <taxon>Fungi</taxon>
        <taxon>Dikarya</taxon>
        <taxon>Ascomycota</taxon>
        <taxon>Pezizomycotina</taxon>
        <taxon>Sordariomycetes</taxon>
        <taxon>Sordariomycetidae</taxon>
        <taxon>Sordariales</taxon>
        <taxon>Chaetomiaceae</taxon>
        <taxon>Parathielavia</taxon>
    </lineage>
</organism>
<gene>
    <name evidence="3" type="ORF">N658DRAFT_513572</name>
</gene>
<dbReference type="InterPro" id="IPR036822">
    <property type="entry name" value="CutC-like_dom_sf"/>
</dbReference>
<dbReference type="Proteomes" id="UP001305647">
    <property type="component" value="Unassembled WGS sequence"/>
</dbReference>
<comment type="caution">
    <text evidence="3">The sequence shown here is derived from an EMBL/GenBank/DDBJ whole genome shotgun (WGS) entry which is preliminary data.</text>
</comment>
<proteinExistence type="inferred from homology"/>
<accession>A0AAN6Q716</accession>
<evidence type="ECO:0000256" key="1">
    <source>
        <dbReference type="ARBA" id="ARBA00007768"/>
    </source>
</evidence>
<evidence type="ECO:0000313" key="3">
    <source>
        <dbReference type="EMBL" id="KAK4104760.1"/>
    </source>
</evidence>
<dbReference type="SUPFAM" id="SSF110395">
    <property type="entry name" value="CutC-like"/>
    <property type="match status" value="1"/>
</dbReference>
<sequence length="312" mass="32938">MAGSDRPLLEVPIFGPDDGPLAASLGASRLELNRAGSYALGGTTPTLAELSALLSSLTNNTSPHAPAPTNMNRPTIRIMIRPRGPPTTTTNTPQDFVYTSDEFSTMAFSIKEFVSSGLLSPEHGDGFVFGILRDDDSVGGGGGGGGGGGLGLDVERNRELVALATSRRESELGFECVLHRAVDDLLDGVGSESEVGKVMEEVRRCGFYGVLTSGGRGRAVDHVERLKSVVDVAGENGVEVIVGGGVRRGNVRELEGGIRGEGGPRDGVWFHSSCLGSEGSFDREEAEGLVKETSGMNMLVSRRRKPPEKRRI</sequence>
<name>A0AAN6Q716_9PEZI</name>
<protein>
    <recommendedName>
        <fullName evidence="2">Copper homeostasis protein cutC homolog</fullName>
    </recommendedName>
</protein>
<dbReference type="Pfam" id="PF03932">
    <property type="entry name" value="CutC"/>
    <property type="match status" value="1"/>
</dbReference>
<comment type="similarity">
    <text evidence="1">Belongs to the CutC family.</text>
</comment>
<dbReference type="PANTHER" id="PTHR12598">
    <property type="entry name" value="COPPER HOMEOSTASIS PROTEIN CUTC"/>
    <property type="match status" value="1"/>
</dbReference>
<evidence type="ECO:0000256" key="2">
    <source>
        <dbReference type="ARBA" id="ARBA00019014"/>
    </source>
</evidence>
<reference evidence="3" key="1">
    <citation type="journal article" date="2023" name="Mol. Phylogenet. Evol.">
        <title>Genome-scale phylogeny and comparative genomics of the fungal order Sordariales.</title>
        <authorList>
            <person name="Hensen N."/>
            <person name="Bonometti L."/>
            <person name="Westerberg I."/>
            <person name="Brannstrom I.O."/>
            <person name="Guillou S."/>
            <person name="Cros-Aarteil S."/>
            <person name="Calhoun S."/>
            <person name="Haridas S."/>
            <person name="Kuo A."/>
            <person name="Mondo S."/>
            <person name="Pangilinan J."/>
            <person name="Riley R."/>
            <person name="LaButti K."/>
            <person name="Andreopoulos B."/>
            <person name="Lipzen A."/>
            <person name="Chen C."/>
            <person name="Yan M."/>
            <person name="Daum C."/>
            <person name="Ng V."/>
            <person name="Clum A."/>
            <person name="Steindorff A."/>
            <person name="Ohm R.A."/>
            <person name="Martin F."/>
            <person name="Silar P."/>
            <person name="Natvig D.O."/>
            <person name="Lalanne C."/>
            <person name="Gautier V."/>
            <person name="Ament-Velasquez S.L."/>
            <person name="Kruys A."/>
            <person name="Hutchinson M.I."/>
            <person name="Powell A.J."/>
            <person name="Barry K."/>
            <person name="Miller A.N."/>
            <person name="Grigoriev I.V."/>
            <person name="Debuchy R."/>
            <person name="Gladieux P."/>
            <person name="Hiltunen Thoren M."/>
            <person name="Johannesson H."/>
        </authorList>
    </citation>
    <scope>NUCLEOTIDE SEQUENCE</scope>
    <source>
        <strain evidence="3">CBS 757.83</strain>
    </source>
</reference>
<dbReference type="Gene3D" id="3.20.20.380">
    <property type="entry name" value="Copper homeostasis (CutC) domain"/>
    <property type="match status" value="1"/>
</dbReference>